<accession>A0A364Y109</accession>
<name>A0A364Y109_9BACT</name>
<evidence type="ECO:0000313" key="3">
    <source>
        <dbReference type="Proteomes" id="UP000251889"/>
    </source>
</evidence>
<dbReference type="Proteomes" id="UP000251889">
    <property type="component" value="Unassembled WGS sequence"/>
</dbReference>
<reference evidence="2 3" key="1">
    <citation type="submission" date="2018-06" db="EMBL/GenBank/DDBJ databases">
        <title>Chryseolinea flavus sp. nov., a member of the phylum Bacteroidetes isolated from soil.</title>
        <authorList>
            <person name="Li Y."/>
            <person name="Wang J."/>
        </authorList>
    </citation>
    <scope>NUCLEOTIDE SEQUENCE [LARGE SCALE GENOMIC DNA]</scope>
    <source>
        <strain evidence="2 3">SDU1-6</strain>
    </source>
</reference>
<protein>
    <submittedName>
        <fullName evidence="2">Uncharacterized protein</fullName>
    </submittedName>
</protein>
<dbReference type="AlphaFoldDB" id="A0A364Y109"/>
<dbReference type="RefSeq" id="WP_112748404.1">
    <property type="nucleotide sequence ID" value="NZ_QMFY01000010.1"/>
</dbReference>
<feature type="signal peptide" evidence="1">
    <location>
        <begin position="1"/>
        <end position="21"/>
    </location>
</feature>
<keyword evidence="3" id="KW-1185">Reference proteome</keyword>
<comment type="caution">
    <text evidence="2">The sequence shown here is derived from an EMBL/GenBank/DDBJ whole genome shotgun (WGS) entry which is preliminary data.</text>
</comment>
<feature type="chain" id="PRO_5016918521" evidence="1">
    <location>
        <begin position="22"/>
        <end position="594"/>
    </location>
</feature>
<evidence type="ECO:0000256" key="1">
    <source>
        <dbReference type="SAM" id="SignalP"/>
    </source>
</evidence>
<evidence type="ECO:0000313" key="2">
    <source>
        <dbReference type="EMBL" id="RAV99617.1"/>
    </source>
</evidence>
<dbReference type="EMBL" id="QMFY01000010">
    <property type="protein sequence ID" value="RAV99617.1"/>
    <property type="molecule type" value="Genomic_DNA"/>
</dbReference>
<keyword evidence="1" id="KW-0732">Signal</keyword>
<gene>
    <name evidence="2" type="ORF">DQQ10_18635</name>
</gene>
<sequence>MSKVAFVKLLLVFICAAPAVAQKVKYKDIFGLLSTKQYESAEPFLRKYLKENIDNPNAYLYMGIIQQERSGKEDILKSTSKAIAHMDSAIYFFDKAYKGLTEKEVKRNDEYYQIYNRRDLRTGEFGVKLSDIQFDLEKRMEGLREKIDRVKMIKHYFVLADSFYTKTRASYTRIQQAYPSEKALYLRADETTVQLLQVLVVRYDSCLKAFESYKGSLANLGSKTGYNQVLAKNEIKDFPKDGSTKADFYQDEVQVWDYKKFAENTKLIIEKEIQPMRDHLVSYDVEINKLREKLNKDSVSVHSDLTKLIDRMLITQLSKYDSDPLPMDVFTLKIADLEYRSIKIENQHAADSANIITSRERINRASNYLMKLDSVADKMSKQDLDKEAEDYGHFISHTYSNTVVLKSYVKALKEYAERERRAVDKRIAALDESLRWIVSSPDSIPLFLGKTTSRFKPLHLVADKYTTGLAYKDSLTAEGYFYTITPTRMVDVKVLFPVDKQVFKLSKLSHAKSLVHSDAAGQVFYVLVYSGAASKENKYTLSLAKLYRSDGLAWNNNYAVSFLPQEILYKQETGELVIKNETQQLLIDKNGKAK</sequence>
<dbReference type="OrthoDB" id="980916at2"/>
<organism evidence="2 3">
    <name type="scientific">Pseudochryseolinea flava</name>
    <dbReference type="NCBI Taxonomy" id="2059302"/>
    <lineage>
        <taxon>Bacteria</taxon>
        <taxon>Pseudomonadati</taxon>
        <taxon>Bacteroidota</taxon>
        <taxon>Cytophagia</taxon>
        <taxon>Cytophagales</taxon>
        <taxon>Fulvivirgaceae</taxon>
        <taxon>Pseudochryseolinea</taxon>
    </lineage>
</organism>
<proteinExistence type="predicted"/>